<evidence type="ECO:0000259" key="3">
    <source>
        <dbReference type="PROSITE" id="PS50885"/>
    </source>
</evidence>
<keyword evidence="2" id="KW-0472">Membrane</keyword>
<dbReference type="SMART" id="SM00267">
    <property type="entry name" value="GGDEF"/>
    <property type="match status" value="1"/>
</dbReference>
<dbReference type="InterPro" id="IPR033417">
    <property type="entry name" value="CHASE8"/>
</dbReference>
<dbReference type="PROSITE" id="PS50885">
    <property type="entry name" value="HAMP"/>
    <property type="match status" value="1"/>
</dbReference>
<dbReference type="AlphaFoldDB" id="A0A1G8IKH4"/>
<evidence type="ECO:0000256" key="2">
    <source>
        <dbReference type="SAM" id="Phobius"/>
    </source>
</evidence>
<dbReference type="Gene3D" id="3.30.70.270">
    <property type="match status" value="1"/>
</dbReference>
<dbReference type="Proteomes" id="UP000199636">
    <property type="component" value="Unassembled WGS sequence"/>
</dbReference>
<dbReference type="PROSITE" id="PS50887">
    <property type="entry name" value="GGDEF"/>
    <property type="match status" value="1"/>
</dbReference>
<organism evidence="5 6">
    <name type="scientific">Pseudomonas panipatensis</name>
    <dbReference type="NCBI Taxonomy" id="428992"/>
    <lineage>
        <taxon>Bacteria</taxon>
        <taxon>Pseudomonadati</taxon>
        <taxon>Pseudomonadota</taxon>
        <taxon>Gammaproteobacteria</taxon>
        <taxon>Pseudomonadales</taxon>
        <taxon>Pseudomonadaceae</taxon>
        <taxon>Pseudomonas</taxon>
    </lineage>
</organism>
<dbReference type="RefSeq" id="WP_090263953.1">
    <property type="nucleotide sequence ID" value="NZ_FNDS01000006.1"/>
</dbReference>
<dbReference type="InterPro" id="IPR052163">
    <property type="entry name" value="DGC-Regulatory_Protein"/>
</dbReference>
<reference evidence="6" key="1">
    <citation type="submission" date="2016-10" db="EMBL/GenBank/DDBJ databases">
        <authorList>
            <person name="Varghese N."/>
            <person name="Submissions S."/>
        </authorList>
    </citation>
    <scope>NUCLEOTIDE SEQUENCE [LARGE SCALE GENOMIC DNA]</scope>
    <source>
        <strain evidence="6">CCM 7469</strain>
    </source>
</reference>
<dbReference type="InterPro" id="IPR043128">
    <property type="entry name" value="Rev_trsase/Diguanyl_cyclase"/>
</dbReference>
<dbReference type="Pfam" id="PF00990">
    <property type="entry name" value="GGDEF"/>
    <property type="match status" value="1"/>
</dbReference>
<keyword evidence="2" id="KW-0812">Transmembrane</keyword>
<keyword evidence="6" id="KW-1185">Reference proteome</keyword>
<dbReference type="STRING" id="428992.SAMN05216272_106313"/>
<dbReference type="CDD" id="cd01949">
    <property type="entry name" value="GGDEF"/>
    <property type="match status" value="1"/>
</dbReference>
<sequence>MNMPPLNRRGRSSRPSLGRLLYRAHLVMALAAVCMAGLAVTVIGLWSLRAYADYNLQLIGRSMAYTVEAAVVFNDRAAVEEALNLICSSEEVSRCAVYDRYGQLLADWQRAHDLSSFGHWIGSWLFNQESVQPIVRDGLGIGEIHLRGSGGRLLAFLFTGLGGMLAGLLLTALGALYLSRRMVGRIITPLERLAQVARAVRRERQFARRVAPARIAELDELGSDFNALLDELEAWQSHLERENASLAHQASHDSLTHLPNRAFFEGRLSRTLRELANTGERAAVLFIDSDRFKEINDGLGHAAGDAVLVDVAMRIRGQLREGDLVARLGGDEFAVLLTPIQDSDAALRIADDIIASMAVPIPLPDGASVSTSLTVGIALYPEHGRSPAALLHSADTAMYRAKRSARGTRCLASPLDMPTTEDSQEIYRDTDALEPAMDARGPYVQSVVGRLPDSGAAERAQRGADPGA</sequence>
<evidence type="ECO:0000259" key="4">
    <source>
        <dbReference type="PROSITE" id="PS50887"/>
    </source>
</evidence>
<name>A0A1G8IKH4_9PSED</name>
<feature type="domain" description="HAMP" evidence="3">
    <location>
        <begin position="184"/>
        <end position="237"/>
    </location>
</feature>
<dbReference type="NCBIfam" id="TIGR00254">
    <property type="entry name" value="GGDEF"/>
    <property type="match status" value="1"/>
</dbReference>
<dbReference type="Gene3D" id="6.10.340.10">
    <property type="match status" value="1"/>
</dbReference>
<dbReference type="InterPro" id="IPR003660">
    <property type="entry name" value="HAMP_dom"/>
</dbReference>
<gene>
    <name evidence="5" type="ORF">SAMN05216272_106313</name>
</gene>
<dbReference type="PANTHER" id="PTHR46663">
    <property type="entry name" value="DIGUANYLATE CYCLASE DGCT-RELATED"/>
    <property type="match status" value="1"/>
</dbReference>
<accession>A0A1G8IKH4</accession>
<dbReference type="Pfam" id="PF17152">
    <property type="entry name" value="CHASE8"/>
    <property type="match status" value="1"/>
</dbReference>
<evidence type="ECO:0000313" key="6">
    <source>
        <dbReference type="Proteomes" id="UP000199636"/>
    </source>
</evidence>
<evidence type="ECO:0000256" key="1">
    <source>
        <dbReference type="SAM" id="MobiDB-lite"/>
    </source>
</evidence>
<feature type="transmembrane region" description="Helical" evidence="2">
    <location>
        <begin position="153"/>
        <end position="178"/>
    </location>
</feature>
<feature type="domain" description="GGDEF" evidence="4">
    <location>
        <begin position="280"/>
        <end position="414"/>
    </location>
</feature>
<dbReference type="Pfam" id="PF00672">
    <property type="entry name" value="HAMP"/>
    <property type="match status" value="1"/>
</dbReference>
<dbReference type="EMBL" id="FNDS01000006">
    <property type="protein sequence ID" value="SDI19405.1"/>
    <property type="molecule type" value="Genomic_DNA"/>
</dbReference>
<dbReference type="InterPro" id="IPR000160">
    <property type="entry name" value="GGDEF_dom"/>
</dbReference>
<dbReference type="PANTHER" id="PTHR46663:SF2">
    <property type="entry name" value="GGDEF DOMAIN-CONTAINING PROTEIN"/>
    <property type="match status" value="1"/>
</dbReference>
<dbReference type="CDD" id="cd06225">
    <property type="entry name" value="HAMP"/>
    <property type="match status" value="1"/>
</dbReference>
<feature type="transmembrane region" description="Helical" evidence="2">
    <location>
        <begin position="20"/>
        <end position="46"/>
    </location>
</feature>
<dbReference type="GO" id="GO:0016020">
    <property type="term" value="C:membrane"/>
    <property type="evidence" value="ECO:0007669"/>
    <property type="project" value="InterPro"/>
</dbReference>
<proteinExistence type="predicted"/>
<keyword evidence="2" id="KW-1133">Transmembrane helix</keyword>
<dbReference type="SUPFAM" id="SSF55073">
    <property type="entry name" value="Nucleotide cyclase"/>
    <property type="match status" value="1"/>
</dbReference>
<evidence type="ECO:0000313" key="5">
    <source>
        <dbReference type="EMBL" id="SDI19405.1"/>
    </source>
</evidence>
<dbReference type="SMART" id="SM00304">
    <property type="entry name" value="HAMP"/>
    <property type="match status" value="1"/>
</dbReference>
<dbReference type="GO" id="GO:0007165">
    <property type="term" value="P:signal transduction"/>
    <property type="evidence" value="ECO:0007669"/>
    <property type="project" value="InterPro"/>
</dbReference>
<dbReference type="InterPro" id="IPR029787">
    <property type="entry name" value="Nucleotide_cyclase"/>
</dbReference>
<feature type="region of interest" description="Disordered" evidence="1">
    <location>
        <begin position="449"/>
        <end position="468"/>
    </location>
</feature>
<protein>
    <submittedName>
        <fullName evidence="5">Diguanylate cyclase (GGDEF) domain-containing protein</fullName>
    </submittedName>
</protein>
<dbReference type="OrthoDB" id="9812260at2"/>